<evidence type="ECO:0000313" key="7">
    <source>
        <dbReference type="EMBL" id="GAK60212.1"/>
    </source>
</evidence>
<comment type="caution">
    <text evidence="6">Lacks conserved residue(s) required for the propagation of feature annotation.</text>
</comment>
<evidence type="ECO:0000256" key="3">
    <source>
        <dbReference type="ARBA" id="ARBA00022490"/>
    </source>
</evidence>
<name>A0A081C6K7_VECG1</name>
<gene>
    <name evidence="7" type="ORF">U27_00103</name>
</gene>
<dbReference type="InterPro" id="IPR003697">
    <property type="entry name" value="Maf-like"/>
</dbReference>
<dbReference type="GO" id="GO:0009117">
    <property type="term" value="P:nucleotide metabolic process"/>
    <property type="evidence" value="ECO:0007669"/>
    <property type="project" value="UniProtKB-KW"/>
</dbReference>
<dbReference type="FunFam" id="3.90.950.10:FF:000005">
    <property type="entry name" value="7-methyl-GTP pyrophosphatase"/>
    <property type="match status" value="1"/>
</dbReference>
<dbReference type="CDD" id="cd00555">
    <property type="entry name" value="Maf"/>
    <property type="match status" value="1"/>
</dbReference>
<feature type="site" description="Important for substrate specificity" evidence="6">
    <location>
        <position position="74"/>
    </location>
</feature>
<evidence type="ECO:0000256" key="2">
    <source>
        <dbReference type="ARBA" id="ARBA00004496"/>
    </source>
</evidence>
<keyword evidence="3 6" id="KW-0963">Cytoplasm</keyword>
<feature type="site" description="Important for substrate specificity" evidence="6">
    <location>
        <position position="159"/>
    </location>
</feature>
<dbReference type="STRING" id="1499967.U27_00103"/>
<sequence>MDSVVPRIVLASSSPRRKMLLHQLDIPFDIRVSEIDETIQGDIPAEEFARRLAFEKAEAIARSLTDTIVIGADTIVVDERGILGKPQHEQEAFQMLQRLSGKVHRVITGVAVISTYLPQNALVNHETTQVKIAALSDRDIQCYIHTGEPLDKAGAYAIQGKGAMFVEWIHGCYNNVVGLPLFLLIRMLKNITHSTNMSCGHLLS</sequence>
<dbReference type="HAMAP" id="MF_00528">
    <property type="entry name" value="Maf"/>
    <property type="match status" value="1"/>
</dbReference>
<evidence type="ECO:0000313" key="8">
    <source>
        <dbReference type="Proteomes" id="UP000030661"/>
    </source>
</evidence>
<comment type="catalytic activity">
    <reaction evidence="6">
        <text>UTP + H2O = UMP + diphosphate + H(+)</text>
        <dbReference type="Rhea" id="RHEA:29395"/>
        <dbReference type="ChEBI" id="CHEBI:15377"/>
        <dbReference type="ChEBI" id="CHEBI:15378"/>
        <dbReference type="ChEBI" id="CHEBI:33019"/>
        <dbReference type="ChEBI" id="CHEBI:46398"/>
        <dbReference type="ChEBI" id="CHEBI:57865"/>
        <dbReference type="EC" id="3.6.1.9"/>
    </reaction>
</comment>
<comment type="cofactor">
    <cofactor evidence="1 6">
        <name>a divalent metal cation</name>
        <dbReference type="ChEBI" id="CHEBI:60240"/>
    </cofactor>
</comment>
<reference evidence="7" key="1">
    <citation type="journal article" date="2015" name="PeerJ">
        <title>First genomic representation of candidate bacterial phylum KSB3 points to enhanced environmental sensing as a trigger of wastewater bulking.</title>
        <authorList>
            <person name="Sekiguchi Y."/>
            <person name="Ohashi A."/>
            <person name="Parks D.H."/>
            <person name="Yamauchi T."/>
            <person name="Tyson G.W."/>
            <person name="Hugenholtz P."/>
        </authorList>
    </citation>
    <scope>NUCLEOTIDE SEQUENCE [LARGE SCALE GENOMIC DNA]</scope>
</reference>
<comment type="similarity">
    <text evidence="6">Belongs to the Maf family. YhdE subfamily.</text>
</comment>
<dbReference type="PANTHER" id="PTHR43213">
    <property type="entry name" value="BIFUNCTIONAL DTTP/UTP PYROPHOSPHATASE/METHYLTRANSFERASE PROTEIN-RELATED"/>
    <property type="match status" value="1"/>
</dbReference>
<feature type="site" description="Important for substrate specificity" evidence="6">
    <location>
        <position position="16"/>
    </location>
</feature>
<dbReference type="GO" id="GO:0036221">
    <property type="term" value="F:UTP diphosphatase activity"/>
    <property type="evidence" value="ECO:0007669"/>
    <property type="project" value="RHEA"/>
</dbReference>
<dbReference type="PANTHER" id="PTHR43213:SF5">
    <property type="entry name" value="BIFUNCTIONAL DTTP_UTP PYROPHOSPHATASE_METHYLTRANSFERASE PROTEIN-RELATED"/>
    <property type="match status" value="1"/>
</dbReference>
<evidence type="ECO:0000256" key="6">
    <source>
        <dbReference type="HAMAP-Rule" id="MF_00528"/>
    </source>
</evidence>
<dbReference type="AlphaFoldDB" id="A0A081C6K7"/>
<keyword evidence="5 6" id="KW-0546">Nucleotide metabolism</keyword>
<dbReference type="InterPro" id="IPR029001">
    <property type="entry name" value="ITPase-like_fam"/>
</dbReference>
<organism evidence="7">
    <name type="scientific">Vecturithrix granuli</name>
    <dbReference type="NCBI Taxonomy" id="1499967"/>
    <lineage>
        <taxon>Bacteria</taxon>
        <taxon>Candidatus Moduliflexota</taxon>
        <taxon>Candidatus Vecturitrichia</taxon>
        <taxon>Candidatus Vecturitrichales</taxon>
        <taxon>Candidatus Vecturitrichaceae</taxon>
        <taxon>Candidatus Vecturithrix</taxon>
    </lineage>
</organism>
<evidence type="ECO:0000256" key="1">
    <source>
        <dbReference type="ARBA" id="ARBA00001968"/>
    </source>
</evidence>
<dbReference type="GO" id="GO:0036218">
    <property type="term" value="F:dTTP diphosphatase activity"/>
    <property type="evidence" value="ECO:0007669"/>
    <property type="project" value="RHEA"/>
</dbReference>
<dbReference type="PIRSF" id="PIRSF006305">
    <property type="entry name" value="Maf"/>
    <property type="match status" value="1"/>
</dbReference>
<dbReference type="SUPFAM" id="SSF52972">
    <property type="entry name" value="ITPase-like"/>
    <property type="match status" value="1"/>
</dbReference>
<dbReference type="EMBL" id="DF820472">
    <property type="protein sequence ID" value="GAK60212.1"/>
    <property type="molecule type" value="Genomic_DNA"/>
</dbReference>
<comment type="subcellular location">
    <subcellularLocation>
        <location evidence="2 6">Cytoplasm</location>
    </subcellularLocation>
</comment>
<dbReference type="EC" id="3.6.1.9" evidence="6"/>
<dbReference type="Pfam" id="PF02545">
    <property type="entry name" value="Maf"/>
    <property type="match status" value="1"/>
</dbReference>
<keyword evidence="4 6" id="KW-0378">Hydrolase</keyword>
<evidence type="ECO:0000256" key="5">
    <source>
        <dbReference type="ARBA" id="ARBA00023080"/>
    </source>
</evidence>
<proteinExistence type="inferred from homology"/>
<dbReference type="NCBIfam" id="TIGR00172">
    <property type="entry name" value="maf"/>
    <property type="match status" value="1"/>
</dbReference>
<accession>A0A081C6K7</accession>
<comment type="catalytic activity">
    <reaction evidence="6">
        <text>dTTP + H2O = dTMP + diphosphate + H(+)</text>
        <dbReference type="Rhea" id="RHEA:28534"/>
        <dbReference type="ChEBI" id="CHEBI:15377"/>
        <dbReference type="ChEBI" id="CHEBI:15378"/>
        <dbReference type="ChEBI" id="CHEBI:33019"/>
        <dbReference type="ChEBI" id="CHEBI:37568"/>
        <dbReference type="ChEBI" id="CHEBI:63528"/>
        <dbReference type="EC" id="3.6.1.9"/>
    </reaction>
</comment>
<evidence type="ECO:0000256" key="4">
    <source>
        <dbReference type="ARBA" id="ARBA00022801"/>
    </source>
</evidence>
<comment type="function">
    <text evidence="6">Nucleoside triphosphate pyrophosphatase that hydrolyzes dTTP and UTP. May have a dual role in cell division arrest and in preventing the incorporation of modified nucleotides into cellular nucleic acids.</text>
</comment>
<dbReference type="Gene3D" id="3.90.950.10">
    <property type="match status" value="1"/>
</dbReference>
<protein>
    <recommendedName>
        <fullName evidence="6">dTTP/UTP pyrophosphatase</fullName>
        <shortName evidence="6">dTTPase/UTPase</shortName>
        <ecNumber evidence="6">3.6.1.9</ecNumber>
    </recommendedName>
    <alternativeName>
        <fullName evidence="6">Nucleoside triphosphate pyrophosphatase</fullName>
    </alternativeName>
    <alternativeName>
        <fullName evidence="6">Nucleotide pyrophosphatase</fullName>
        <shortName evidence="6">Nucleotide PPase</shortName>
    </alternativeName>
</protein>
<dbReference type="eggNOG" id="COG0424">
    <property type="taxonomic scope" value="Bacteria"/>
</dbReference>
<dbReference type="HOGENOM" id="CLU_040416_2_1_0"/>
<dbReference type="GO" id="GO:0005737">
    <property type="term" value="C:cytoplasm"/>
    <property type="evidence" value="ECO:0007669"/>
    <property type="project" value="UniProtKB-SubCell"/>
</dbReference>
<dbReference type="Proteomes" id="UP000030661">
    <property type="component" value="Unassembled WGS sequence"/>
</dbReference>
<keyword evidence="8" id="KW-1185">Reference proteome</keyword>
<feature type="active site" description="Proton acceptor" evidence="6">
    <location>
        <position position="73"/>
    </location>
</feature>